<keyword evidence="4" id="KW-1185">Reference proteome</keyword>
<dbReference type="Gene3D" id="2.160.20.10">
    <property type="entry name" value="Single-stranded right-handed beta-helix, Pectin lyase-like"/>
    <property type="match status" value="1"/>
</dbReference>
<reference evidence="4" key="1">
    <citation type="journal article" date="2017" name="bioRxiv">
        <title>Comparative analysis of the genomes of Stylophora pistillata and Acropora digitifera provides evidence for extensive differences between species of corals.</title>
        <authorList>
            <person name="Voolstra C.R."/>
            <person name="Li Y."/>
            <person name="Liew Y.J."/>
            <person name="Baumgarten S."/>
            <person name="Zoccola D."/>
            <person name="Flot J.-F."/>
            <person name="Tambutte S."/>
            <person name="Allemand D."/>
            <person name="Aranda M."/>
        </authorList>
    </citation>
    <scope>NUCLEOTIDE SEQUENCE [LARGE SCALE GENOMIC DNA]</scope>
</reference>
<evidence type="ECO:0000313" key="4">
    <source>
        <dbReference type="Proteomes" id="UP000225706"/>
    </source>
</evidence>
<dbReference type="OrthoDB" id="1046782at2759"/>
<name>A0A2B4RMV6_STYPI</name>
<feature type="domain" description="Rhamnogalacturonase A/B/Epimerase-like pectate lyase" evidence="2">
    <location>
        <begin position="92"/>
        <end position="156"/>
    </location>
</feature>
<dbReference type="InterPro" id="IPR011050">
    <property type="entry name" value="Pectin_lyase_fold/virulence"/>
</dbReference>
<dbReference type="Pfam" id="PF12708">
    <property type="entry name" value="Pect-lyase_RHGA_epim"/>
    <property type="match status" value="1"/>
</dbReference>
<evidence type="ECO:0000313" key="3">
    <source>
        <dbReference type="EMBL" id="PFX18139.1"/>
    </source>
</evidence>
<accession>A0A2B4RMV6</accession>
<dbReference type="InterPro" id="IPR012334">
    <property type="entry name" value="Pectin_lyas_fold"/>
</dbReference>
<comment type="caution">
    <text evidence="3">The sequence shown here is derived from an EMBL/GenBank/DDBJ whole genome shotgun (WGS) entry which is preliminary data.</text>
</comment>
<feature type="signal peptide" evidence="1">
    <location>
        <begin position="1"/>
        <end position="23"/>
    </location>
</feature>
<organism evidence="3 4">
    <name type="scientific">Stylophora pistillata</name>
    <name type="common">Smooth cauliflower coral</name>
    <dbReference type="NCBI Taxonomy" id="50429"/>
    <lineage>
        <taxon>Eukaryota</taxon>
        <taxon>Metazoa</taxon>
        <taxon>Cnidaria</taxon>
        <taxon>Anthozoa</taxon>
        <taxon>Hexacorallia</taxon>
        <taxon>Scleractinia</taxon>
        <taxon>Astrocoeniina</taxon>
        <taxon>Pocilloporidae</taxon>
        <taxon>Stylophora</taxon>
    </lineage>
</organism>
<dbReference type="SUPFAM" id="SSF51126">
    <property type="entry name" value="Pectin lyase-like"/>
    <property type="match status" value="1"/>
</dbReference>
<dbReference type="EMBL" id="LSMT01000428">
    <property type="protein sequence ID" value="PFX18139.1"/>
    <property type="molecule type" value="Genomic_DNA"/>
</dbReference>
<dbReference type="Proteomes" id="UP000225706">
    <property type="component" value="Unassembled WGS sequence"/>
</dbReference>
<proteinExistence type="predicted"/>
<feature type="chain" id="PRO_5012428275" description="Rhamnogalacturonase A/B/Epimerase-like pectate lyase domain-containing protein" evidence="1">
    <location>
        <begin position="24"/>
        <end position="517"/>
    </location>
</feature>
<sequence length="517" mass="57887">MKGPEVVLFVSVIFELWMGLSSARKASDKESTTHKTPLRPKEERKYVIKEKGSEVDDGDSLLLRPNYLASEPENVPAGMTNVKHPGGSLTAAGGDGTLDDTSAIQAIVNHAASSINNKVFFPRGEYLISSDIAIPGPVELHGTQSGIAVITSSTPYALKIHNASPVKSVLFNNVYFDGIRVKFDGEVHGPSATSNITIKSCIFFSSGSPTLRNAKRQQLKMVDLGSSNVYRSIFLRDSNAYGVASKFTRTVGVDVRENIFGLDLSKGGWLATKVEPVWYWRDRKEKLEFLMTHYNLEADQGFFKSCYYEECDERMRLAKNIFNGSPNIGRHRDHVMYLKGFNMMEVVGNYIRGWPADLSGGIKARNGKNLLVARNYVDDTGILLYTHRKIKPCLHNGLKNVVIYGNHLVQRTNPGHRASGISYYEPHNQGRDRNITYSANVFEIFGVSDPSNYTCIWLTNGDLSQHHVLQDNSYYGAKMPVKLHARYSTPLHETKENNVGITNRYNYPLYKLNIPPY</sequence>
<evidence type="ECO:0000256" key="1">
    <source>
        <dbReference type="SAM" id="SignalP"/>
    </source>
</evidence>
<dbReference type="InterPro" id="IPR024535">
    <property type="entry name" value="RHGA/B-epi-like_pectate_lyase"/>
</dbReference>
<gene>
    <name evidence="3" type="ORF">AWC38_SpisGene17512</name>
</gene>
<dbReference type="AlphaFoldDB" id="A0A2B4RMV6"/>
<keyword evidence="1" id="KW-0732">Signal</keyword>
<protein>
    <recommendedName>
        <fullName evidence="2">Rhamnogalacturonase A/B/Epimerase-like pectate lyase domain-containing protein</fullName>
    </recommendedName>
</protein>
<evidence type="ECO:0000259" key="2">
    <source>
        <dbReference type="Pfam" id="PF12708"/>
    </source>
</evidence>